<evidence type="ECO:0000313" key="3">
    <source>
        <dbReference type="Proteomes" id="UP000199759"/>
    </source>
</evidence>
<gene>
    <name evidence="2" type="ORF">SAMN04488568_10163</name>
</gene>
<dbReference type="AlphaFoldDB" id="A0A1G9LIU2"/>
<evidence type="ECO:0000313" key="2">
    <source>
        <dbReference type="EMBL" id="SDL61455.1"/>
    </source>
</evidence>
<dbReference type="OrthoDB" id="7632149at2"/>
<sequence length="181" mass="19672">MAAILCQNNPGAMPPDPTTGRPESSRNTGLPGGRDLSLKSTNKNMLCVDKRMPIKVSLNESECLILIESSGALLRREAGWGAERVRELLKQHAVSAILFDSSQIQKQNSPSLSREIISGFIQAIDSGALIAYVRPICWDEAYLSQVTTGIEDVPTRSRVFEDVGTATAWLRDETSCRAAPA</sequence>
<protein>
    <recommendedName>
        <fullName evidence="4">SpoIIAA-like</fullName>
    </recommendedName>
</protein>
<evidence type="ECO:0000256" key="1">
    <source>
        <dbReference type="SAM" id="MobiDB-lite"/>
    </source>
</evidence>
<feature type="region of interest" description="Disordered" evidence="1">
    <location>
        <begin position="1"/>
        <end position="38"/>
    </location>
</feature>
<dbReference type="Proteomes" id="UP000199759">
    <property type="component" value="Unassembled WGS sequence"/>
</dbReference>
<keyword evidence="3" id="KW-1185">Reference proteome</keyword>
<dbReference type="RefSeq" id="WP_143023981.1">
    <property type="nucleotide sequence ID" value="NZ_FNHG01000001.1"/>
</dbReference>
<proteinExistence type="predicted"/>
<feature type="compositionally biased region" description="Polar residues" evidence="1">
    <location>
        <begin position="1"/>
        <end position="10"/>
    </location>
</feature>
<organism evidence="2 3">
    <name type="scientific">Maricaulis salignorans</name>
    <dbReference type="NCBI Taxonomy" id="144026"/>
    <lineage>
        <taxon>Bacteria</taxon>
        <taxon>Pseudomonadati</taxon>
        <taxon>Pseudomonadota</taxon>
        <taxon>Alphaproteobacteria</taxon>
        <taxon>Maricaulales</taxon>
        <taxon>Maricaulaceae</taxon>
        <taxon>Maricaulis</taxon>
    </lineage>
</organism>
<reference evidence="2 3" key="1">
    <citation type="submission" date="2016-10" db="EMBL/GenBank/DDBJ databases">
        <authorList>
            <person name="de Groot N.N."/>
        </authorList>
    </citation>
    <scope>NUCLEOTIDE SEQUENCE [LARGE SCALE GENOMIC DNA]</scope>
    <source>
        <strain evidence="2 3">DSM 16077</strain>
    </source>
</reference>
<dbReference type="STRING" id="144026.SAMN04488568_10163"/>
<accession>A0A1G9LIU2</accession>
<name>A0A1G9LIU2_9PROT</name>
<dbReference type="EMBL" id="FNHG01000001">
    <property type="protein sequence ID" value="SDL61455.1"/>
    <property type="molecule type" value="Genomic_DNA"/>
</dbReference>
<evidence type="ECO:0008006" key="4">
    <source>
        <dbReference type="Google" id="ProtNLM"/>
    </source>
</evidence>